<comment type="subcellular location">
    <subcellularLocation>
        <location evidence="1">Secreted</location>
        <location evidence="1">Cell wall</location>
    </subcellularLocation>
</comment>
<accession>A0A6A6SWS2</accession>
<keyword evidence="4 7" id="KW-0732">Signal</keyword>
<dbReference type="GO" id="GO:0005199">
    <property type="term" value="F:structural constituent of cell wall"/>
    <property type="evidence" value="ECO:0007669"/>
    <property type="project" value="TreeGrafter"/>
</dbReference>
<evidence type="ECO:0000256" key="6">
    <source>
        <dbReference type="SAM" id="MobiDB-lite"/>
    </source>
</evidence>
<evidence type="ECO:0000256" key="7">
    <source>
        <dbReference type="SAM" id="SignalP"/>
    </source>
</evidence>
<dbReference type="GO" id="GO:0009277">
    <property type="term" value="C:fungal-type cell wall"/>
    <property type="evidence" value="ECO:0007669"/>
    <property type="project" value="TreeGrafter"/>
</dbReference>
<evidence type="ECO:0000256" key="5">
    <source>
        <dbReference type="ARBA" id="ARBA00038219"/>
    </source>
</evidence>
<dbReference type="EMBL" id="MU004407">
    <property type="protein sequence ID" value="KAF2652195.1"/>
    <property type="molecule type" value="Genomic_DNA"/>
</dbReference>
<dbReference type="Proteomes" id="UP000799324">
    <property type="component" value="Unassembled WGS sequence"/>
</dbReference>
<feature type="region of interest" description="Disordered" evidence="6">
    <location>
        <begin position="195"/>
        <end position="241"/>
    </location>
</feature>
<evidence type="ECO:0000313" key="10">
    <source>
        <dbReference type="Proteomes" id="UP000799324"/>
    </source>
</evidence>
<dbReference type="AlphaFoldDB" id="A0A6A6SWS2"/>
<dbReference type="InterPro" id="IPR051153">
    <property type="entry name" value="Yeast_CWMannoprotein_PIR"/>
</dbReference>
<protein>
    <recommendedName>
        <fullName evidence="8">Cell wall mannoprotein PIR1-like C-terminal domain-containing protein</fullName>
    </recommendedName>
</protein>
<evidence type="ECO:0000256" key="2">
    <source>
        <dbReference type="ARBA" id="ARBA00022512"/>
    </source>
</evidence>
<dbReference type="OrthoDB" id="5415592at2759"/>
<comment type="similarity">
    <text evidence="5">Belongs to the PIR protein family.</text>
</comment>
<organism evidence="9 10">
    <name type="scientific">Lophiostoma macrostomum CBS 122681</name>
    <dbReference type="NCBI Taxonomy" id="1314788"/>
    <lineage>
        <taxon>Eukaryota</taxon>
        <taxon>Fungi</taxon>
        <taxon>Dikarya</taxon>
        <taxon>Ascomycota</taxon>
        <taxon>Pezizomycotina</taxon>
        <taxon>Dothideomycetes</taxon>
        <taxon>Pleosporomycetidae</taxon>
        <taxon>Pleosporales</taxon>
        <taxon>Lophiostomataceae</taxon>
        <taxon>Lophiostoma</taxon>
    </lineage>
</organism>
<feature type="chain" id="PRO_5025398870" description="Cell wall mannoprotein PIR1-like C-terminal domain-containing protein" evidence="7">
    <location>
        <begin position="20"/>
        <end position="262"/>
    </location>
</feature>
<evidence type="ECO:0000256" key="4">
    <source>
        <dbReference type="ARBA" id="ARBA00022729"/>
    </source>
</evidence>
<proteinExistence type="inferred from homology"/>
<dbReference type="PANTHER" id="PTHR47254">
    <property type="entry name" value="CELL WALL MANNOPROTEIN CIS3-RELATED"/>
    <property type="match status" value="1"/>
</dbReference>
<sequence length="262" mass="26006">MRAATIILTALALVAPSLADDVPEGIAPPGGSPDGCEQSVDGNFTIGISKTGSSKLRRETGSEAINAATVCSLKDGVLKDANGRIGSIVANNQFQFDGPPPQAGAIYTGGFSVCGNNSLAIGPSTRWWRCMSGDFGNLYNEWIGDQCSEVRILAGLSSSSSSSSSTASSTSTSASSSASDSATVTTDLSSTIAPSTTAASNATVSSGSHSSSGSLSTKSAGTTTPVADAPNAQSTGAAVTTRAPKRETFGAVIGILGAALIL</sequence>
<keyword evidence="3" id="KW-0964">Secreted</keyword>
<feature type="domain" description="Cell wall mannoprotein PIR1-like C-terminal" evidence="8">
    <location>
        <begin position="76"/>
        <end position="150"/>
    </location>
</feature>
<keyword evidence="2" id="KW-0134">Cell wall</keyword>
<name>A0A6A6SWS2_9PLEO</name>
<evidence type="ECO:0000256" key="3">
    <source>
        <dbReference type="ARBA" id="ARBA00022525"/>
    </source>
</evidence>
<reference evidence="9" key="1">
    <citation type="journal article" date="2020" name="Stud. Mycol.">
        <title>101 Dothideomycetes genomes: a test case for predicting lifestyles and emergence of pathogens.</title>
        <authorList>
            <person name="Haridas S."/>
            <person name="Albert R."/>
            <person name="Binder M."/>
            <person name="Bloem J."/>
            <person name="Labutti K."/>
            <person name="Salamov A."/>
            <person name="Andreopoulos B."/>
            <person name="Baker S."/>
            <person name="Barry K."/>
            <person name="Bills G."/>
            <person name="Bluhm B."/>
            <person name="Cannon C."/>
            <person name="Castanera R."/>
            <person name="Culley D."/>
            <person name="Daum C."/>
            <person name="Ezra D."/>
            <person name="Gonzalez J."/>
            <person name="Henrissat B."/>
            <person name="Kuo A."/>
            <person name="Liang C."/>
            <person name="Lipzen A."/>
            <person name="Lutzoni F."/>
            <person name="Magnuson J."/>
            <person name="Mondo S."/>
            <person name="Nolan M."/>
            <person name="Ohm R."/>
            <person name="Pangilinan J."/>
            <person name="Park H.-J."/>
            <person name="Ramirez L."/>
            <person name="Alfaro M."/>
            <person name="Sun H."/>
            <person name="Tritt A."/>
            <person name="Yoshinaga Y."/>
            <person name="Zwiers L.-H."/>
            <person name="Turgeon B."/>
            <person name="Goodwin S."/>
            <person name="Spatafora J."/>
            <person name="Crous P."/>
            <person name="Grigoriev I."/>
        </authorList>
    </citation>
    <scope>NUCLEOTIDE SEQUENCE</scope>
    <source>
        <strain evidence="9">CBS 122681</strain>
    </source>
</reference>
<evidence type="ECO:0000313" key="9">
    <source>
        <dbReference type="EMBL" id="KAF2652195.1"/>
    </source>
</evidence>
<feature type="region of interest" description="Disordered" evidence="6">
    <location>
        <begin position="158"/>
        <end position="180"/>
    </location>
</feature>
<dbReference type="PANTHER" id="PTHR47254:SF1">
    <property type="entry name" value="CELL WALL MANNOPROTEIN CIS3-RELATED"/>
    <property type="match status" value="1"/>
</dbReference>
<dbReference type="Pfam" id="PF22799">
    <property type="entry name" value="PIR1-like_C"/>
    <property type="match status" value="1"/>
</dbReference>
<evidence type="ECO:0000259" key="8">
    <source>
        <dbReference type="Pfam" id="PF22799"/>
    </source>
</evidence>
<gene>
    <name evidence="9" type="ORF">K491DRAFT_605324</name>
</gene>
<dbReference type="GO" id="GO:0031505">
    <property type="term" value="P:fungal-type cell wall organization"/>
    <property type="evidence" value="ECO:0007669"/>
    <property type="project" value="TreeGrafter"/>
</dbReference>
<evidence type="ECO:0000256" key="1">
    <source>
        <dbReference type="ARBA" id="ARBA00004191"/>
    </source>
</evidence>
<dbReference type="InterPro" id="IPR054508">
    <property type="entry name" value="PIR1-like_C"/>
</dbReference>
<feature type="compositionally biased region" description="Low complexity" evidence="6">
    <location>
        <begin position="195"/>
        <end position="224"/>
    </location>
</feature>
<keyword evidence="10" id="KW-1185">Reference proteome</keyword>
<feature type="signal peptide" evidence="7">
    <location>
        <begin position="1"/>
        <end position="19"/>
    </location>
</feature>